<feature type="transmembrane region" description="Helical" evidence="1">
    <location>
        <begin position="67"/>
        <end position="86"/>
    </location>
</feature>
<protein>
    <submittedName>
        <fullName evidence="2">YrdB family protein</fullName>
    </submittedName>
</protein>
<dbReference type="Pfam" id="PF10823">
    <property type="entry name" value="DUF2568"/>
    <property type="match status" value="1"/>
</dbReference>
<evidence type="ECO:0000313" key="3">
    <source>
        <dbReference type="Proteomes" id="UP001342826"/>
    </source>
</evidence>
<feature type="transmembrane region" description="Helical" evidence="1">
    <location>
        <begin position="9"/>
        <end position="28"/>
    </location>
</feature>
<reference evidence="2 3" key="1">
    <citation type="submission" date="2023-03" db="EMBL/GenBank/DDBJ databases">
        <title>Bacillus Genome Sequencing.</title>
        <authorList>
            <person name="Dunlap C."/>
        </authorList>
    </citation>
    <scope>NUCLEOTIDE SEQUENCE [LARGE SCALE GENOMIC DNA]</scope>
    <source>
        <strain evidence="2 3">NRS-1717</strain>
    </source>
</reference>
<dbReference type="Proteomes" id="UP001342826">
    <property type="component" value="Unassembled WGS sequence"/>
</dbReference>
<feature type="transmembrane region" description="Helical" evidence="1">
    <location>
        <begin position="34"/>
        <end position="55"/>
    </location>
</feature>
<feature type="transmembrane region" description="Helical" evidence="1">
    <location>
        <begin position="92"/>
        <end position="110"/>
    </location>
</feature>
<dbReference type="InterPro" id="IPR021214">
    <property type="entry name" value="DUF2568"/>
</dbReference>
<comment type="caution">
    <text evidence="2">The sequence shown here is derived from an EMBL/GenBank/DDBJ whole genome shotgun (WGS) entry which is preliminary data.</text>
</comment>
<keyword evidence="1" id="KW-0812">Transmembrane</keyword>
<accession>A0ABU6P2H4</accession>
<evidence type="ECO:0000256" key="1">
    <source>
        <dbReference type="SAM" id="Phobius"/>
    </source>
</evidence>
<proteinExistence type="predicted"/>
<organism evidence="2 3">
    <name type="scientific">Metabacillus fastidiosus</name>
    <dbReference type="NCBI Taxonomy" id="1458"/>
    <lineage>
        <taxon>Bacteria</taxon>
        <taxon>Bacillati</taxon>
        <taxon>Bacillota</taxon>
        <taxon>Bacilli</taxon>
        <taxon>Bacillales</taxon>
        <taxon>Bacillaceae</taxon>
        <taxon>Metabacillus</taxon>
    </lineage>
</organism>
<dbReference type="RefSeq" id="WP_328015793.1">
    <property type="nucleotide sequence ID" value="NZ_JARTFS010000018.1"/>
</dbReference>
<keyword evidence="1" id="KW-0472">Membrane</keyword>
<name>A0ABU6P2H4_9BACI</name>
<keyword evidence="3" id="KW-1185">Reference proteome</keyword>
<gene>
    <name evidence="2" type="ORF">P9271_19855</name>
</gene>
<evidence type="ECO:0000313" key="2">
    <source>
        <dbReference type="EMBL" id="MED4403567.1"/>
    </source>
</evidence>
<dbReference type="EMBL" id="JARTFS010000018">
    <property type="protein sequence ID" value="MED4403567.1"/>
    <property type="molecule type" value="Genomic_DNA"/>
</dbReference>
<keyword evidence="1" id="KW-1133">Transmembrane helix</keyword>
<sequence>MEWIKSLNIALRFLIELCSLFAIGYWGFQTGKGILLKSILGIGAPLTIAVIWAMFGSPNASYQLNSGLRLSLELIIYLLASAAIYTTGRPKIAVLFITIALANLTLMYVWEQ</sequence>